<dbReference type="Proteomes" id="UP000195953">
    <property type="component" value="Chromosome 1"/>
</dbReference>
<dbReference type="OrthoDB" id="6049920at2"/>
<dbReference type="EMBL" id="LT853885">
    <property type="protein sequence ID" value="SMR02947.1"/>
    <property type="molecule type" value="Genomic_DNA"/>
</dbReference>
<sequence length="103" mass="11098">MSKRRIALIILLIAGLAACSADGPAPTEREHAFLQYVKDNGSDDARIEDFKSGKCTKAQGAPSYVCDVSAEVTAMGRKFGHEMDGVYTFSEVGGVWKVTGRIQ</sequence>
<evidence type="ECO:0008006" key="4">
    <source>
        <dbReference type="Google" id="ProtNLM"/>
    </source>
</evidence>
<dbReference type="STRING" id="48664.BER92_07885"/>
<feature type="signal peptide" evidence="1">
    <location>
        <begin position="1"/>
        <end position="20"/>
    </location>
</feature>
<dbReference type="RefSeq" id="WP_002806151.1">
    <property type="nucleotide sequence ID" value="NZ_CP016830.1"/>
</dbReference>
<gene>
    <name evidence="2" type="ORF">PD5205_01643</name>
</gene>
<evidence type="ECO:0000313" key="3">
    <source>
        <dbReference type="Proteomes" id="UP000195953"/>
    </source>
</evidence>
<protein>
    <recommendedName>
        <fullName evidence="4">Lipoprotein</fullName>
    </recommendedName>
</protein>
<evidence type="ECO:0000256" key="1">
    <source>
        <dbReference type="SAM" id="SignalP"/>
    </source>
</evidence>
<dbReference type="KEGG" id="xfr:BER92_07885"/>
<reference evidence="2 3" key="1">
    <citation type="submission" date="2017-05" db="EMBL/GenBank/DDBJ databases">
        <authorList>
            <person name="Song R."/>
            <person name="Chenine A.L."/>
            <person name="Ruprecht R.M."/>
        </authorList>
    </citation>
    <scope>NUCLEOTIDE SEQUENCE [LARGE SCALE GENOMIC DNA]</scope>
    <source>
        <strain evidence="2">PD5205</strain>
    </source>
</reference>
<feature type="chain" id="PRO_5011010324" description="Lipoprotein" evidence="1">
    <location>
        <begin position="21"/>
        <end position="103"/>
    </location>
</feature>
<dbReference type="eggNOG" id="ENOG5032NDE">
    <property type="taxonomic scope" value="Bacteria"/>
</dbReference>
<dbReference type="PROSITE" id="PS51257">
    <property type="entry name" value="PROKAR_LIPOPROTEIN"/>
    <property type="match status" value="1"/>
</dbReference>
<organism evidence="2 3">
    <name type="scientific">Xanthomonas fragariae</name>
    <dbReference type="NCBI Taxonomy" id="48664"/>
    <lineage>
        <taxon>Bacteria</taxon>
        <taxon>Pseudomonadati</taxon>
        <taxon>Pseudomonadota</taxon>
        <taxon>Gammaproteobacteria</taxon>
        <taxon>Lysobacterales</taxon>
        <taxon>Lysobacteraceae</taxon>
        <taxon>Xanthomonas</taxon>
    </lineage>
</organism>
<evidence type="ECO:0000313" key="2">
    <source>
        <dbReference type="EMBL" id="SMR02947.1"/>
    </source>
</evidence>
<dbReference type="AlphaFoldDB" id="A0A1Y6HHW4"/>
<name>A0A1Y6HHW4_9XANT</name>
<proteinExistence type="predicted"/>
<accession>A0A1Y6HHW4</accession>
<keyword evidence="1" id="KW-0732">Signal</keyword>